<name>A0ABP6URK0_9FLAO</name>
<dbReference type="EMBL" id="BAABCW010000014">
    <property type="protein sequence ID" value="GAA3515327.1"/>
    <property type="molecule type" value="Genomic_DNA"/>
</dbReference>
<comment type="caution">
    <text evidence="1">The sequence shown here is derived from an EMBL/GenBank/DDBJ whole genome shotgun (WGS) entry which is preliminary data.</text>
</comment>
<organism evidence="1 2">
    <name type="scientific">Aquimarina addita</name>
    <dbReference type="NCBI Taxonomy" id="870485"/>
    <lineage>
        <taxon>Bacteria</taxon>
        <taxon>Pseudomonadati</taxon>
        <taxon>Bacteroidota</taxon>
        <taxon>Flavobacteriia</taxon>
        <taxon>Flavobacteriales</taxon>
        <taxon>Flavobacteriaceae</taxon>
        <taxon>Aquimarina</taxon>
    </lineage>
</organism>
<evidence type="ECO:0000313" key="2">
    <source>
        <dbReference type="Proteomes" id="UP001500459"/>
    </source>
</evidence>
<keyword evidence="2" id="KW-1185">Reference proteome</keyword>
<evidence type="ECO:0000313" key="1">
    <source>
        <dbReference type="EMBL" id="GAA3515327.1"/>
    </source>
</evidence>
<accession>A0ABP6URK0</accession>
<dbReference type="Proteomes" id="UP001500459">
    <property type="component" value="Unassembled WGS sequence"/>
</dbReference>
<sequence length="59" mass="7132">MALYQTSVLKKYLKQQDTEIVNKAYKKYTKYFLNPTIQENIRNSKEEQFQATFLTESYL</sequence>
<protein>
    <submittedName>
        <fullName evidence="1">Uncharacterized protein</fullName>
    </submittedName>
</protein>
<gene>
    <name evidence="1" type="ORF">GCM10022393_31640</name>
</gene>
<reference evidence="2" key="1">
    <citation type="journal article" date="2019" name="Int. J. Syst. Evol. Microbiol.">
        <title>The Global Catalogue of Microorganisms (GCM) 10K type strain sequencing project: providing services to taxonomists for standard genome sequencing and annotation.</title>
        <authorList>
            <consortium name="The Broad Institute Genomics Platform"/>
            <consortium name="The Broad Institute Genome Sequencing Center for Infectious Disease"/>
            <person name="Wu L."/>
            <person name="Ma J."/>
        </authorList>
    </citation>
    <scope>NUCLEOTIDE SEQUENCE [LARGE SCALE GENOMIC DNA]</scope>
    <source>
        <strain evidence="2">JCM 17106</strain>
    </source>
</reference>
<proteinExistence type="predicted"/>